<keyword evidence="3" id="KW-0915">Sodium</keyword>
<evidence type="ECO:0000256" key="3">
    <source>
        <dbReference type="ARBA" id="ARBA00023053"/>
    </source>
</evidence>
<dbReference type="GO" id="GO:0005307">
    <property type="term" value="F:choline:sodium symporter activity"/>
    <property type="evidence" value="ECO:0007669"/>
    <property type="project" value="TreeGrafter"/>
</dbReference>
<keyword evidence="1" id="KW-0813">Transport</keyword>
<dbReference type="PANTHER" id="PTHR45897">
    <property type="entry name" value="HIGH-AFFINITY CHOLINE TRANSPORTER 1"/>
    <property type="match status" value="1"/>
</dbReference>
<keyword evidence="8" id="KW-1185">Reference proteome</keyword>
<evidence type="ECO:0000256" key="6">
    <source>
        <dbReference type="ARBA" id="ARBA00023201"/>
    </source>
</evidence>
<dbReference type="GO" id="GO:0005886">
    <property type="term" value="C:plasma membrane"/>
    <property type="evidence" value="ECO:0007669"/>
    <property type="project" value="TreeGrafter"/>
</dbReference>
<dbReference type="PANTHER" id="PTHR45897:SF4">
    <property type="entry name" value="HIGH-AFFINITY CHOLINE TRANSPORTER 1"/>
    <property type="match status" value="1"/>
</dbReference>
<dbReference type="Proteomes" id="UP000784294">
    <property type="component" value="Unassembled WGS sequence"/>
</dbReference>
<sequence length="303" mass="34403">MHLPVGPSKWQHRKSNHDNTHFLHRGSVQLGRVHLSGLWSNLWTFANWAFFSCSTATWVGGGYINGTAEVVFNPNQGLIWAQAPIGYALSLVVGKSSFSCFLEGFLQILYHFSLKPSSDVSIMAFTNNTFGQIRSLASECAGCFSFRPFWERYFGPRPSSPPSVSIDAFKQTFHSIIVLRRHPSLSRAVRRVCMWEGRQTPDQYQLSTLSWPAIWHYLFCHSARFPRKSSAHWLRMPIKWDKMNGVLKLGYVNNPLKERTTLGIMVPICRLGFLLACSKGCDICNTSAIGKYTEMQVHHLEVV</sequence>
<evidence type="ECO:0000256" key="5">
    <source>
        <dbReference type="ARBA" id="ARBA00023180"/>
    </source>
</evidence>
<proteinExistence type="predicted"/>
<protein>
    <submittedName>
        <fullName evidence="7">Uncharacterized protein</fullName>
    </submittedName>
</protein>
<organism evidence="7 8">
    <name type="scientific">Protopolystoma xenopodis</name>
    <dbReference type="NCBI Taxonomy" id="117903"/>
    <lineage>
        <taxon>Eukaryota</taxon>
        <taxon>Metazoa</taxon>
        <taxon>Spiralia</taxon>
        <taxon>Lophotrochozoa</taxon>
        <taxon>Platyhelminthes</taxon>
        <taxon>Monogenea</taxon>
        <taxon>Polyopisthocotylea</taxon>
        <taxon>Polystomatidea</taxon>
        <taxon>Polystomatidae</taxon>
        <taxon>Protopolystoma</taxon>
    </lineage>
</organism>
<dbReference type="InterPro" id="IPR052244">
    <property type="entry name" value="Choline_transporter"/>
</dbReference>
<comment type="caution">
    <text evidence="7">The sequence shown here is derived from an EMBL/GenBank/DDBJ whole genome shotgun (WGS) entry which is preliminary data.</text>
</comment>
<name>A0A448XEC8_9PLAT</name>
<keyword evidence="5" id="KW-0325">Glycoprotein</keyword>
<evidence type="ECO:0000256" key="2">
    <source>
        <dbReference type="ARBA" id="ARBA00022847"/>
    </source>
</evidence>
<dbReference type="EMBL" id="CAAALY010248444">
    <property type="protein sequence ID" value="VEL34809.1"/>
    <property type="molecule type" value="Genomic_DNA"/>
</dbReference>
<reference evidence="7" key="1">
    <citation type="submission" date="2018-11" db="EMBL/GenBank/DDBJ databases">
        <authorList>
            <consortium name="Pathogen Informatics"/>
        </authorList>
    </citation>
    <scope>NUCLEOTIDE SEQUENCE</scope>
</reference>
<evidence type="ECO:0000256" key="4">
    <source>
        <dbReference type="ARBA" id="ARBA00023065"/>
    </source>
</evidence>
<keyword evidence="6" id="KW-0739">Sodium transport</keyword>
<evidence type="ECO:0000313" key="7">
    <source>
        <dbReference type="EMBL" id="VEL34809.1"/>
    </source>
</evidence>
<dbReference type="OrthoDB" id="546820at2759"/>
<gene>
    <name evidence="7" type="ORF">PXEA_LOCUS28249</name>
</gene>
<dbReference type="AlphaFoldDB" id="A0A448XEC8"/>
<evidence type="ECO:0000313" key="8">
    <source>
        <dbReference type="Proteomes" id="UP000784294"/>
    </source>
</evidence>
<evidence type="ECO:0000256" key="1">
    <source>
        <dbReference type="ARBA" id="ARBA00022448"/>
    </source>
</evidence>
<accession>A0A448XEC8</accession>
<keyword evidence="2" id="KW-0769">Symport</keyword>
<keyword evidence="4" id="KW-0406">Ion transport</keyword>
<dbReference type="GO" id="GO:0008292">
    <property type="term" value="P:acetylcholine biosynthetic process"/>
    <property type="evidence" value="ECO:0007669"/>
    <property type="project" value="TreeGrafter"/>
</dbReference>